<sequence>MEETKVFRTSLINFLSFQFPSAAAFFSTPPTAEQPAPATAQPTPPTDPSEGAGNTEQLNLLTGDIFDWHTPMEHQSQLEATDILGSSKANEDALAPAEPLVAKENTPRRRGKTPAERIVLSDRSSSPEQPEQQPAKRQRRYHAITTDSDDENSAGLPAANPVQMQRRSIWIISYGKKRKELYFKEYMIQGFCQNQSVPLEVPGNRLPETGSRRTLLPTRALTKDPESTQAENSSTCRDTYLGRQGKYNRECDMVSIFFQTPLDQERVKPRPKTISRADPKPKHTKSTWSTSLSREKSCFIQITLLYDF</sequence>
<reference evidence="2 3" key="1">
    <citation type="journal article" date="2024" name="G3 (Bethesda)">
        <title>Genome assembly of Hibiscus sabdariffa L. provides insights into metabolisms of medicinal natural products.</title>
        <authorList>
            <person name="Kim T."/>
        </authorList>
    </citation>
    <scope>NUCLEOTIDE SEQUENCE [LARGE SCALE GENOMIC DNA]</scope>
    <source>
        <strain evidence="2">TK-2024</strain>
        <tissue evidence="2">Old leaves</tissue>
    </source>
</reference>
<name>A0ABR2U503_9ROSI</name>
<dbReference type="EMBL" id="JBBPBN010000002">
    <property type="protein sequence ID" value="KAK9044539.1"/>
    <property type="molecule type" value="Genomic_DNA"/>
</dbReference>
<keyword evidence="3" id="KW-1185">Reference proteome</keyword>
<protein>
    <submittedName>
        <fullName evidence="2">Uncharacterized protein</fullName>
    </submittedName>
</protein>
<feature type="compositionally biased region" description="Low complexity" evidence="1">
    <location>
        <begin position="27"/>
        <end position="41"/>
    </location>
</feature>
<gene>
    <name evidence="2" type="ORF">V6N11_058438</name>
</gene>
<dbReference type="Proteomes" id="UP001396334">
    <property type="component" value="Unassembled WGS sequence"/>
</dbReference>
<evidence type="ECO:0000256" key="1">
    <source>
        <dbReference type="SAM" id="MobiDB-lite"/>
    </source>
</evidence>
<evidence type="ECO:0000313" key="3">
    <source>
        <dbReference type="Proteomes" id="UP001396334"/>
    </source>
</evidence>
<comment type="caution">
    <text evidence="2">The sequence shown here is derived from an EMBL/GenBank/DDBJ whole genome shotgun (WGS) entry which is preliminary data.</text>
</comment>
<feature type="compositionally biased region" description="Polar residues" evidence="1">
    <location>
        <begin position="122"/>
        <end position="132"/>
    </location>
</feature>
<evidence type="ECO:0000313" key="2">
    <source>
        <dbReference type="EMBL" id="KAK9044539.1"/>
    </source>
</evidence>
<feature type="region of interest" description="Disordered" evidence="1">
    <location>
        <begin position="27"/>
        <end position="56"/>
    </location>
</feature>
<feature type="region of interest" description="Disordered" evidence="1">
    <location>
        <begin position="87"/>
        <end position="160"/>
    </location>
</feature>
<organism evidence="2 3">
    <name type="scientific">Hibiscus sabdariffa</name>
    <name type="common">roselle</name>
    <dbReference type="NCBI Taxonomy" id="183260"/>
    <lineage>
        <taxon>Eukaryota</taxon>
        <taxon>Viridiplantae</taxon>
        <taxon>Streptophyta</taxon>
        <taxon>Embryophyta</taxon>
        <taxon>Tracheophyta</taxon>
        <taxon>Spermatophyta</taxon>
        <taxon>Magnoliopsida</taxon>
        <taxon>eudicotyledons</taxon>
        <taxon>Gunneridae</taxon>
        <taxon>Pentapetalae</taxon>
        <taxon>rosids</taxon>
        <taxon>malvids</taxon>
        <taxon>Malvales</taxon>
        <taxon>Malvaceae</taxon>
        <taxon>Malvoideae</taxon>
        <taxon>Hibiscus</taxon>
    </lineage>
</organism>
<feature type="region of interest" description="Disordered" evidence="1">
    <location>
        <begin position="267"/>
        <end position="289"/>
    </location>
</feature>
<accession>A0ABR2U503</accession>
<proteinExistence type="predicted"/>